<accession>A0A1T5JTR5</accession>
<dbReference type="EMBL" id="FUZP01000001">
    <property type="protein sequence ID" value="SKC54816.1"/>
    <property type="molecule type" value="Genomic_DNA"/>
</dbReference>
<dbReference type="AlphaFoldDB" id="A0A1T5JTR5"/>
<evidence type="ECO:0000313" key="2">
    <source>
        <dbReference type="EMBL" id="SKC54816.1"/>
    </source>
</evidence>
<gene>
    <name evidence="2" type="ORF">SAMN06309945_1863</name>
</gene>
<keyword evidence="1" id="KW-1133">Transmembrane helix</keyword>
<name>A0A1T5JTR5_9MICO</name>
<feature type="transmembrane region" description="Helical" evidence="1">
    <location>
        <begin position="85"/>
        <end position="108"/>
    </location>
</feature>
<feature type="transmembrane region" description="Helical" evidence="1">
    <location>
        <begin position="162"/>
        <end position="181"/>
    </location>
</feature>
<keyword evidence="1" id="KW-0472">Membrane</keyword>
<reference evidence="2 3" key="1">
    <citation type="submission" date="2017-02" db="EMBL/GenBank/DDBJ databases">
        <authorList>
            <person name="Peterson S.W."/>
        </authorList>
    </citation>
    <scope>NUCLEOTIDE SEQUENCE [LARGE SCALE GENOMIC DNA]</scope>
    <source>
        <strain evidence="2 3">VKM Ac-2059</strain>
    </source>
</reference>
<keyword evidence="1" id="KW-0812">Transmembrane</keyword>
<dbReference type="STRING" id="123320.SAMN06309945_1863"/>
<keyword evidence="3" id="KW-1185">Reference proteome</keyword>
<dbReference type="Proteomes" id="UP000190857">
    <property type="component" value="Unassembled WGS sequence"/>
</dbReference>
<sequence>MTSSTDEQSRKHVTGKNAPFASIVRPPSAVWWRDGWQLTAASVRHTLRSPRWQIGLAVVIVAGVAGGMGGWLLSSTPPGAYDEPAALFIGPFGVLAGFVAALLVGLTLRWRDRTPRQAWGITPVDSRNVFSGDADPALADVPTETYVRAVVADLRERLPLSILNYLSISLLMLFGVCFFVVAGGSPLTIGLMAVMAISNGTMSILALKLLGSHGALLGHLGSARHDAAQNDASPTPHPKDS</sequence>
<proteinExistence type="predicted"/>
<organism evidence="2 3">
    <name type="scientific">Okibacterium fritillariae</name>
    <dbReference type="NCBI Taxonomy" id="123320"/>
    <lineage>
        <taxon>Bacteria</taxon>
        <taxon>Bacillati</taxon>
        <taxon>Actinomycetota</taxon>
        <taxon>Actinomycetes</taxon>
        <taxon>Micrococcales</taxon>
        <taxon>Microbacteriaceae</taxon>
        <taxon>Okibacterium</taxon>
    </lineage>
</organism>
<evidence type="ECO:0000256" key="1">
    <source>
        <dbReference type="SAM" id="Phobius"/>
    </source>
</evidence>
<feature type="transmembrane region" description="Helical" evidence="1">
    <location>
        <begin position="54"/>
        <end position="73"/>
    </location>
</feature>
<feature type="transmembrane region" description="Helical" evidence="1">
    <location>
        <begin position="187"/>
        <end position="207"/>
    </location>
</feature>
<protein>
    <submittedName>
        <fullName evidence="2">Uncharacterized protein</fullName>
    </submittedName>
</protein>
<evidence type="ECO:0000313" key="3">
    <source>
        <dbReference type="Proteomes" id="UP000190857"/>
    </source>
</evidence>